<keyword evidence="1" id="KW-0812">Transmembrane</keyword>
<evidence type="ECO:0000256" key="1">
    <source>
        <dbReference type="SAM" id="Phobius"/>
    </source>
</evidence>
<protein>
    <submittedName>
        <fullName evidence="2">Uncharacterized protein</fullName>
    </submittedName>
</protein>
<dbReference type="EMBL" id="JAAMPC010000009">
    <property type="protein sequence ID" value="KAG2295720.1"/>
    <property type="molecule type" value="Genomic_DNA"/>
</dbReference>
<accession>A0A8X7RZ36</accession>
<reference evidence="2 3" key="1">
    <citation type="submission" date="2020-02" db="EMBL/GenBank/DDBJ databases">
        <authorList>
            <person name="Ma Q."/>
            <person name="Huang Y."/>
            <person name="Song X."/>
            <person name="Pei D."/>
        </authorList>
    </citation>
    <scope>NUCLEOTIDE SEQUENCE [LARGE SCALE GENOMIC DNA]</scope>
    <source>
        <strain evidence="2">Sxm20200214</strain>
        <tissue evidence="2">Leaf</tissue>
    </source>
</reference>
<organism evidence="2 3">
    <name type="scientific">Brassica carinata</name>
    <name type="common">Ethiopian mustard</name>
    <name type="synonym">Abyssinian cabbage</name>
    <dbReference type="NCBI Taxonomy" id="52824"/>
    <lineage>
        <taxon>Eukaryota</taxon>
        <taxon>Viridiplantae</taxon>
        <taxon>Streptophyta</taxon>
        <taxon>Embryophyta</taxon>
        <taxon>Tracheophyta</taxon>
        <taxon>Spermatophyta</taxon>
        <taxon>Magnoliopsida</taxon>
        <taxon>eudicotyledons</taxon>
        <taxon>Gunneridae</taxon>
        <taxon>Pentapetalae</taxon>
        <taxon>rosids</taxon>
        <taxon>malvids</taxon>
        <taxon>Brassicales</taxon>
        <taxon>Brassicaceae</taxon>
        <taxon>Brassiceae</taxon>
        <taxon>Brassica</taxon>
    </lineage>
</organism>
<name>A0A8X7RZ36_BRACI</name>
<dbReference type="Proteomes" id="UP000886595">
    <property type="component" value="Unassembled WGS sequence"/>
</dbReference>
<keyword evidence="1" id="KW-1133">Transmembrane helix</keyword>
<sequence length="188" mass="20300">MNLQCNITVRVPSDAIPPDLDCVCYWHQHGRWSSTESYTVALSPLDMVAAFQPLMRNGGCAGSATASIISFLLTSLVIHVSQLILSISLALLSSPTSDSPLQFTIGLRHLSDPNFCRRARVSLSIALFVSTTGFAGLCSAAVFCLSTGVIERIGFRGFVTGLLYGVLFVLNERWHPPVLSFKIGLHSA</sequence>
<feature type="transmembrane region" description="Helical" evidence="1">
    <location>
        <begin position="64"/>
        <end position="92"/>
    </location>
</feature>
<keyword evidence="3" id="KW-1185">Reference proteome</keyword>
<comment type="caution">
    <text evidence="2">The sequence shown here is derived from an EMBL/GenBank/DDBJ whole genome shotgun (WGS) entry which is preliminary data.</text>
</comment>
<gene>
    <name evidence="2" type="ORF">Bca52824_042389</name>
</gene>
<feature type="transmembrane region" description="Helical" evidence="1">
    <location>
        <begin position="153"/>
        <end position="170"/>
    </location>
</feature>
<evidence type="ECO:0000313" key="3">
    <source>
        <dbReference type="Proteomes" id="UP000886595"/>
    </source>
</evidence>
<keyword evidence="1" id="KW-0472">Membrane</keyword>
<proteinExistence type="predicted"/>
<feature type="transmembrane region" description="Helical" evidence="1">
    <location>
        <begin position="121"/>
        <end position="146"/>
    </location>
</feature>
<dbReference type="AlphaFoldDB" id="A0A8X7RZ36"/>
<evidence type="ECO:0000313" key="2">
    <source>
        <dbReference type="EMBL" id="KAG2295720.1"/>
    </source>
</evidence>